<dbReference type="Pfam" id="PF13585">
    <property type="entry name" value="CHU_C"/>
    <property type="match status" value="1"/>
</dbReference>
<dbReference type="Gene3D" id="2.60.40.3440">
    <property type="match status" value="2"/>
</dbReference>
<dbReference type="Proteomes" id="UP001589774">
    <property type="component" value="Unassembled WGS sequence"/>
</dbReference>
<feature type="signal peptide" evidence="1">
    <location>
        <begin position="1"/>
        <end position="28"/>
    </location>
</feature>
<evidence type="ECO:0000313" key="5">
    <source>
        <dbReference type="Proteomes" id="UP001589774"/>
    </source>
</evidence>
<feature type="domain" description="Bacterial Ig-like" evidence="3">
    <location>
        <begin position="852"/>
        <end position="944"/>
    </location>
</feature>
<evidence type="ECO:0000259" key="3">
    <source>
        <dbReference type="Pfam" id="PF19078"/>
    </source>
</evidence>
<dbReference type="InterPro" id="IPR008964">
    <property type="entry name" value="Invasin/intimin_cell_adhesion"/>
</dbReference>
<feature type="domain" description="MBG" evidence="2">
    <location>
        <begin position="953"/>
        <end position="1019"/>
    </location>
</feature>
<dbReference type="EMBL" id="JBHLWO010000002">
    <property type="protein sequence ID" value="MFC0320301.1"/>
    <property type="molecule type" value="Genomic_DNA"/>
</dbReference>
<feature type="domain" description="MBG" evidence="2">
    <location>
        <begin position="1383"/>
        <end position="1447"/>
    </location>
</feature>
<feature type="domain" description="MBG" evidence="2">
    <location>
        <begin position="1025"/>
        <end position="1091"/>
    </location>
</feature>
<dbReference type="SUPFAM" id="SSF49373">
    <property type="entry name" value="Invasin/intimin cell-adhesion fragments"/>
    <property type="match status" value="1"/>
</dbReference>
<keyword evidence="5" id="KW-1185">Reference proteome</keyword>
<dbReference type="PANTHER" id="PTHR34720">
    <property type="entry name" value="MICROCYSTIN DEPENDENT PROTEIN"/>
    <property type="match status" value="1"/>
</dbReference>
<comment type="caution">
    <text evidence="4">The sequence shown here is derived from an EMBL/GenBank/DDBJ whole genome shotgun (WGS) entry which is preliminary data.</text>
</comment>
<dbReference type="NCBIfam" id="NF012211">
    <property type="entry name" value="tand_rpt_95"/>
    <property type="match status" value="3"/>
</dbReference>
<evidence type="ECO:0000259" key="2">
    <source>
        <dbReference type="Pfam" id="PF18887"/>
    </source>
</evidence>
<gene>
    <name evidence="4" type="ORF">ACFFI0_18385</name>
</gene>
<name>A0ABV6HN53_9SPHI</name>
<keyword evidence="1" id="KW-0732">Signal</keyword>
<dbReference type="InterPro" id="IPR043772">
    <property type="entry name" value="MBG_3"/>
</dbReference>
<evidence type="ECO:0000313" key="4">
    <source>
        <dbReference type="EMBL" id="MFC0320301.1"/>
    </source>
</evidence>
<dbReference type="Gene3D" id="2.60.40.2810">
    <property type="match status" value="1"/>
</dbReference>
<proteinExistence type="predicted"/>
<feature type="domain" description="MBG" evidence="2">
    <location>
        <begin position="1596"/>
        <end position="1662"/>
    </location>
</feature>
<dbReference type="InterPro" id="IPR044048">
    <property type="entry name" value="Big_12"/>
</dbReference>
<feature type="domain" description="MBG" evidence="2">
    <location>
        <begin position="1525"/>
        <end position="1590"/>
    </location>
</feature>
<dbReference type="Pfam" id="PF18887">
    <property type="entry name" value="MBG_3"/>
    <property type="match status" value="10"/>
</dbReference>
<feature type="domain" description="MBG" evidence="2">
    <location>
        <begin position="1095"/>
        <end position="1161"/>
    </location>
</feature>
<sequence>MKYFYPTKFFNYLITLCGLLFSSLIVHAQVLNSGVYDWEGFNAGEVHAISTNTAPATWEVGNGFSAIATGNGNGSQIRVLIGTSLSTKVLRYDALAGATLHSATLKSTSGDNFGIRQFNIWPTQNETQMIEIYVKRDGVLIDTIRTYYQPTIPIHKIAISSSDYPFLANMDELEIVGFNIGVMLDDIEVMTNQAPVAMDDAVSVREDTPGTGNVLTNDSDPEENALTASLVTAPVNGTIVLNADGSFTYTPSANFNGLDSLRYQVCDNGTPSRCDTAWAHFQIEAVNDAPVIVGLPADITVREDATEDALDISSATIMDVDAGVGQVSLTLDATGGIFDIAAGTGISITGHLTGKLTLTGNLIDLNNYINVPSNIYFRPDHNLSGDNAALVEVSINDNGNTGSGGANNVVVGTINIDITPVNDAPMAVDDAVSTAKNVAAIGNVLTNDTDPEGNVLTVSLVTAPVNGTVVLNANGSFTYTPNTNFVGLDSLNYQVCDNGSPSLCDTATVKFTVNSTNDAPVAVDDEIIVTENEPATGNVLTNDNDPDGNALTASLVTAPVNGTVVLNADGSFTYTPNSDFFGQDSVIYQVCDNGSPSLCDTATLRIAVTAGNPRINMVNTTASNGLYKLGDEISIVVVFNQIVVVQAAGGNPTLTLNTGVVNREAEYVSGSGTDAITFNYTVQAGDLSHDLDYLSTTALRLNGAVIRNGALVDADLTLPNTGGPNSLAGQHDIVVDGVTPVSTLVIVPNNGYYRMGSSLNFTVNFNEPVTVSGNPYLNLTIGAALVQAAYVAGSGTSTLAFSYAVQSGDLDLDGITLAGIIGNASVMQDAAGNEASAMLNNVPSTAGIFVNTIQPSVTLSTEASSPVSSPFTVIATFSEAVTGFTLEDIIGSNATLSNLQTNDNISYSFLVTPAAGGIVQIYIPADMAVNVGSNGNLASNTLSLQYATIITGITLDDGSFVYDGTAKSLAIAGTLPAGTSVSYENNSRTDVGTQEVTATISGDNYETLILKANLTITKAAITGISFQDGSFVYDGTAKSLAISGTLPVGTSVSYENNSRTDVGTQEVTATISGDNYETLVLKANLAISKATITGITLDDGAFVYDGTAKSLAISGTLPVGTSVSYENNSRTDVGTQEVTATINGDNYETLVMKARLTITKANITGVTLDDESFVYDGTAKSLAISGTLPVGTTVSYGNNGRTDVGTQEVTATINGANYTDLVLTANLTITKASIDDVSDITFVDGSFVYDGTVKSLAISGTLPVGTSVSYENNSRTDVGTQEVTATINGDNYETLVLKANLTITKAAITGISFQDGSFVYDGTAKSLAISGTLPVGTSVSYENNSRTDVGTQEVTATINGDNYETLVLKANLTISKAAITGISFQDGSFVYDGTAKSLAISGTLPMGTTVSYENNSRTDVGTQEVSATISGDNYETLVLKARLTITKTNITGVTLDDGSFVYDGTAKSLAISGTLPAGTSVSYENNSRTDVGTQEVTATINGDNYETLVLKANLTITKAAITGISFQDGSFVYDGTAKSLAISGTLPVGTSVSYENNSRTDVGTQEVTATINGDNYETLVLKANLTITKAAITGISFQDGSFVYDGTAKSLAISGTLPVGTSISYENNSRTDVGTQEVIATINEANYTDLVLTANLTIIKASITGLTLEDASFIYDGTAKSLAISGTLPVGTSVSYENNNRTDVGMQEVTAKVSGSNYIPLTLKATLQIRTVERSIDFAELPEKTYGDNDFNVQATANSGEAVSYISSNTNVATISVDGRIHIVGAGETIITATVPDNANYNNKPTVSRKLIVKKASQEISFTELGEVARNVGSLPLTVSASSSLPIRLEVSDPQVATVSGTTLNVLRLGTVMITAFQEGDANYEAADPVSIQVQVIDKEAALPIKVHKALSPNGDGINDFLMIEGVKDYPDNKLIIVDRNGMQIIEMSGYNNEDKVFRGLGPGNNQIPPGTYYYLLEVKVDGTWKHEKGYFVVRY</sequence>
<dbReference type="RefSeq" id="WP_377477470.1">
    <property type="nucleotide sequence ID" value="NZ_JBHLWO010000002.1"/>
</dbReference>
<feature type="domain" description="MBG" evidence="2">
    <location>
        <begin position="1312"/>
        <end position="1377"/>
    </location>
</feature>
<feature type="chain" id="PRO_5046948621" evidence="1">
    <location>
        <begin position="29"/>
        <end position="1996"/>
    </location>
</feature>
<feature type="domain" description="MBG" evidence="2">
    <location>
        <begin position="1166"/>
        <end position="1233"/>
    </location>
</feature>
<dbReference type="Gene3D" id="2.60.40.1080">
    <property type="match status" value="1"/>
</dbReference>
<dbReference type="PANTHER" id="PTHR34720:SF9">
    <property type="entry name" value="BLR4714 PROTEIN"/>
    <property type="match status" value="1"/>
</dbReference>
<feature type="domain" description="MBG" evidence="2">
    <location>
        <begin position="1453"/>
        <end position="1519"/>
    </location>
</feature>
<accession>A0ABV6HN53</accession>
<evidence type="ECO:0000256" key="1">
    <source>
        <dbReference type="SAM" id="SignalP"/>
    </source>
</evidence>
<protein>
    <submittedName>
        <fullName evidence="4">Ig-like domain-containing protein</fullName>
    </submittedName>
</protein>
<feature type="domain" description="MBG" evidence="2">
    <location>
        <begin position="1239"/>
        <end position="1306"/>
    </location>
</feature>
<dbReference type="Pfam" id="PF19078">
    <property type="entry name" value="Big_12"/>
    <property type="match status" value="1"/>
</dbReference>
<organism evidence="4 5">
    <name type="scientific">Olivibacter oleidegradans</name>
    <dbReference type="NCBI Taxonomy" id="760123"/>
    <lineage>
        <taxon>Bacteria</taxon>
        <taxon>Pseudomonadati</taxon>
        <taxon>Bacteroidota</taxon>
        <taxon>Sphingobacteriia</taxon>
        <taxon>Sphingobacteriales</taxon>
        <taxon>Sphingobacteriaceae</taxon>
        <taxon>Olivibacter</taxon>
    </lineage>
</organism>
<dbReference type="Pfam" id="PF17963">
    <property type="entry name" value="Big_9"/>
    <property type="match status" value="3"/>
</dbReference>
<reference evidence="4 5" key="1">
    <citation type="submission" date="2024-09" db="EMBL/GenBank/DDBJ databases">
        <authorList>
            <person name="Sun Q."/>
            <person name="Mori K."/>
        </authorList>
    </citation>
    <scope>NUCLEOTIDE SEQUENCE [LARGE SCALE GENOMIC DNA]</scope>
    <source>
        <strain evidence="4 5">CCM 7765</strain>
    </source>
</reference>